<evidence type="ECO:0000256" key="3">
    <source>
        <dbReference type="ARBA" id="ARBA00022475"/>
    </source>
</evidence>
<dbReference type="Pfam" id="PF19300">
    <property type="entry name" value="BPD_transp_1_N"/>
    <property type="match status" value="1"/>
</dbReference>
<dbReference type="AlphaFoldDB" id="K0JVV3"/>
<feature type="domain" description="ABC transmembrane type-1" evidence="8">
    <location>
        <begin position="120"/>
        <end position="325"/>
    </location>
</feature>
<comment type="similarity">
    <text evidence="7">Belongs to the binding-protein-dependent transport system permease family.</text>
</comment>
<keyword evidence="4 7" id="KW-0812">Transmembrane</keyword>
<name>K0JVV3_SACES</name>
<feature type="transmembrane region" description="Helical" evidence="7">
    <location>
        <begin position="34"/>
        <end position="52"/>
    </location>
</feature>
<dbReference type="PANTHER" id="PTHR43163:SF6">
    <property type="entry name" value="DIPEPTIDE TRANSPORT SYSTEM PERMEASE PROTEIN DPPB-RELATED"/>
    <property type="match status" value="1"/>
</dbReference>
<organism evidence="9 10">
    <name type="scientific">Saccharothrix espanaensis (strain ATCC 51144 / DSM 44229 / JCM 9112 / NBRC 15066 / NRRL 15764)</name>
    <dbReference type="NCBI Taxonomy" id="1179773"/>
    <lineage>
        <taxon>Bacteria</taxon>
        <taxon>Bacillati</taxon>
        <taxon>Actinomycetota</taxon>
        <taxon>Actinomycetes</taxon>
        <taxon>Pseudonocardiales</taxon>
        <taxon>Pseudonocardiaceae</taxon>
        <taxon>Saccharothrix</taxon>
    </lineage>
</organism>
<dbReference type="Proteomes" id="UP000006281">
    <property type="component" value="Chromosome"/>
</dbReference>
<feature type="transmembrane region" description="Helical" evidence="7">
    <location>
        <begin position="206"/>
        <end position="231"/>
    </location>
</feature>
<evidence type="ECO:0000313" key="10">
    <source>
        <dbReference type="Proteomes" id="UP000006281"/>
    </source>
</evidence>
<dbReference type="BioCyc" id="SESP1179773:BN6_RS13500-MONOMER"/>
<evidence type="ECO:0000256" key="4">
    <source>
        <dbReference type="ARBA" id="ARBA00022692"/>
    </source>
</evidence>
<dbReference type="HOGENOM" id="CLU_036879_0_3_11"/>
<dbReference type="CDD" id="cd06261">
    <property type="entry name" value="TM_PBP2"/>
    <property type="match status" value="1"/>
</dbReference>
<evidence type="ECO:0000313" key="9">
    <source>
        <dbReference type="EMBL" id="CCH30096.1"/>
    </source>
</evidence>
<evidence type="ECO:0000256" key="6">
    <source>
        <dbReference type="ARBA" id="ARBA00023136"/>
    </source>
</evidence>
<protein>
    <submittedName>
        <fullName evidence="9">ABC-type transporter, permease subunit</fullName>
    </submittedName>
</protein>
<dbReference type="InterPro" id="IPR000515">
    <property type="entry name" value="MetI-like"/>
</dbReference>
<keyword evidence="10" id="KW-1185">Reference proteome</keyword>
<dbReference type="Pfam" id="PF00528">
    <property type="entry name" value="BPD_transp_1"/>
    <property type="match status" value="1"/>
</dbReference>
<dbReference type="OrthoDB" id="9778910at2"/>
<keyword evidence="2 7" id="KW-0813">Transport</keyword>
<feature type="transmembrane region" description="Helical" evidence="7">
    <location>
        <begin position="161"/>
        <end position="186"/>
    </location>
</feature>
<feature type="transmembrane region" description="Helical" evidence="7">
    <location>
        <begin position="128"/>
        <end position="149"/>
    </location>
</feature>
<evidence type="ECO:0000259" key="8">
    <source>
        <dbReference type="PROSITE" id="PS50928"/>
    </source>
</evidence>
<gene>
    <name evidence="9" type="ordered locus">BN6_27840</name>
</gene>
<keyword evidence="3" id="KW-1003">Cell membrane</keyword>
<dbReference type="SUPFAM" id="SSF161098">
    <property type="entry name" value="MetI-like"/>
    <property type="match status" value="1"/>
</dbReference>
<sequence>MSTPTLDVDAGAPPGERVPDAVRHPLARYLARRLGRLVASVVVLVTAAYLMVRLLPGDPARLSLGAEATAEQVARRRTELGLDESILTQYARFWADLFQGDLGLSYSKRLPVSEVIAQRMPATLELSLLAIVVILVVGVPLGMFAAEAVRGGRNKAFDAVFSAVTGFVTVVPVFVVAAVLILVLSVNARLLPVAGQSGPDSYVLPVAALAFGAVCALARIVRAATLTVLDTDYVRTARAKRMSRTRLYLRHVLPNLLAPTLTTAGLVLGSLVAGSVFVETVFAWPGIGQVVVGSITQRDYPLVQGIVLVYGALILVVNLVVDLLIGLFDPRSRIATV</sequence>
<dbReference type="Gene3D" id="1.10.3720.10">
    <property type="entry name" value="MetI-like"/>
    <property type="match status" value="1"/>
</dbReference>
<evidence type="ECO:0000256" key="7">
    <source>
        <dbReference type="RuleBase" id="RU363032"/>
    </source>
</evidence>
<dbReference type="STRING" id="1179773.BN6_27840"/>
<feature type="transmembrane region" description="Helical" evidence="7">
    <location>
        <begin position="252"/>
        <end position="278"/>
    </location>
</feature>
<dbReference type="GO" id="GO:0005886">
    <property type="term" value="C:plasma membrane"/>
    <property type="evidence" value="ECO:0007669"/>
    <property type="project" value="UniProtKB-SubCell"/>
</dbReference>
<keyword evidence="5 7" id="KW-1133">Transmembrane helix</keyword>
<feature type="transmembrane region" description="Helical" evidence="7">
    <location>
        <begin position="307"/>
        <end position="328"/>
    </location>
</feature>
<dbReference type="InterPro" id="IPR035906">
    <property type="entry name" value="MetI-like_sf"/>
</dbReference>
<reference evidence="9 10" key="1">
    <citation type="journal article" date="2012" name="BMC Genomics">
        <title>Complete genome sequence of Saccharothrix espanaensis DSM 44229T and comparison to the other completely sequenced Pseudonocardiaceae.</title>
        <authorList>
            <person name="Strobel T."/>
            <person name="Al-Dilaimi A."/>
            <person name="Blom J."/>
            <person name="Gessner A."/>
            <person name="Kalinowski J."/>
            <person name="Luzhetska M."/>
            <person name="Puhler A."/>
            <person name="Szczepanowski R."/>
            <person name="Bechthold A."/>
            <person name="Ruckert C."/>
        </authorList>
    </citation>
    <scope>NUCLEOTIDE SEQUENCE [LARGE SCALE GENOMIC DNA]</scope>
    <source>
        <strain evidence="10">ATCC 51144 / DSM 44229 / JCM 9112 / NBRC 15066 / NRRL 15764</strain>
    </source>
</reference>
<dbReference type="KEGG" id="sesp:BN6_27840"/>
<dbReference type="eggNOG" id="COG0601">
    <property type="taxonomic scope" value="Bacteria"/>
</dbReference>
<evidence type="ECO:0000256" key="2">
    <source>
        <dbReference type="ARBA" id="ARBA00022448"/>
    </source>
</evidence>
<comment type="subcellular location">
    <subcellularLocation>
        <location evidence="1 7">Cell membrane</location>
        <topology evidence="1 7">Multi-pass membrane protein</topology>
    </subcellularLocation>
</comment>
<dbReference type="EMBL" id="HE804045">
    <property type="protein sequence ID" value="CCH30096.1"/>
    <property type="molecule type" value="Genomic_DNA"/>
</dbReference>
<dbReference type="RefSeq" id="WP_015100208.1">
    <property type="nucleotide sequence ID" value="NC_019673.1"/>
</dbReference>
<dbReference type="PANTHER" id="PTHR43163">
    <property type="entry name" value="DIPEPTIDE TRANSPORT SYSTEM PERMEASE PROTEIN DPPB-RELATED"/>
    <property type="match status" value="1"/>
</dbReference>
<dbReference type="PROSITE" id="PS50928">
    <property type="entry name" value="ABC_TM1"/>
    <property type="match status" value="1"/>
</dbReference>
<accession>K0JVV3</accession>
<keyword evidence="6 7" id="KW-0472">Membrane</keyword>
<dbReference type="InterPro" id="IPR045621">
    <property type="entry name" value="BPD_transp_1_N"/>
</dbReference>
<dbReference type="PATRIC" id="fig|1179773.3.peg.2782"/>
<evidence type="ECO:0000256" key="5">
    <source>
        <dbReference type="ARBA" id="ARBA00022989"/>
    </source>
</evidence>
<dbReference type="GO" id="GO:0071916">
    <property type="term" value="F:dipeptide transmembrane transporter activity"/>
    <property type="evidence" value="ECO:0007669"/>
    <property type="project" value="TreeGrafter"/>
</dbReference>
<proteinExistence type="inferred from homology"/>
<evidence type="ECO:0000256" key="1">
    <source>
        <dbReference type="ARBA" id="ARBA00004651"/>
    </source>
</evidence>